<dbReference type="PANTHER" id="PTHR42693">
    <property type="entry name" value="ARYLSULFATASE FAMILY MEMBER"/>
    <property type="match status" value="1"/>
</dbReference>
<dbReference type="GO" id="GO:0046872">
    <property type="term" value="F:metal ion binding"/>
    <property type="evidence" value="ECO:0007669"/>
    <property type="project" value="UniProtKB-KW"/>
</dbReference>
<feature type="signal peptide" evidence="7">
    <location>
        <begin position="1"/>
        <end position="18"/>
    </location>
</feature>
<feature type="domain" description="Sulfatase N-terminal" evidence="8">
    <location>
        <begin position="28"/>
        <end position="384"/>
    </location>
</feature>
<dbReference type="Proteomes" id="UP000198757">
    <property type="component" value="Unassembled WGS sequence"/>
</dbReference>
<dbReference type="Gene3D" id="3.30.1120.10">
    <property type="match status" value="1"/>
</dbReference>
<evidence type="ECO:0000256" key="5">
    <source>
        <dbReference type="ARBA" id="ARBA00022801"/>
    </source>
</evidence>
<dbReference type="CDD" id="cd16144">
    <property type="entry name" value="ARS_like"/>
    <property type="match status" value="1"/>
</dbReference>
<evidence type="ECO:0000256" key="1">
    <source>
        <dbReference type="ARBA" id="ARBA00001913"/>
    </source>
</evidence>
<dbReference type="EMBL" id="FMZO01000005">
    <property type="protein sequence ID" value="SDD00589.1"/>
    <property type="molecule type" value="Genomic_DNA"/>
</dbReference>
<dbReference type="PANTHER" id="PTHR42693:SF42">
    <property type="entry name" value="ARYLSULFATASE G"/>
    <property type="match status" value="1"/>
</dbReference>
<dbReference type="AlphaFoldDB" id="A0A1G6R7I3"/>
<evidence type="ECO:0000256" key="2">
    <source>
        <dbReference type="ARBA" id="ARBA00008779"/>
    </source>
</evidence>
<dbReference type="InterPro" id="IPR017850">
    <property type="entry name" value="Alkaline_phosphatase_core_sf"/>
</dbReference>
<dbReference type="InterPro" id="IPR000917">
    <property type="entry name" value="Sulfatase_N"/>
</dbReference>
<accession>A0A1G6R7I3</accession>
<dbReference type="InterPro" id="IPR050738">
    <property type="entry name" value="Sulfatase"/>
</dbReference>
<evidence type="ECO:0000259" key="8">
    <source>
        <dbReference type="Pfam" id="PF00884"/>
    </source>
</evidence>
<keyword evidence="10" id="KW-1185">Reference proteome</keyword>
<dbReference type="Gene3D" id="3.40.720.10">
    <property type="entry name" value="Alkaline Phosphatase, subunit A"/>
    <property type="match status" value="1"/>
</dbReference>
<comment type="similarity">
    <text evidence="2">Belongs to the sulfatase family.</text>
</comment>
<keyword evidence="3" id="KW-0479">Metal-binding</keyword>
<keyword evidence="4 7" id="KW-0732">Signal</keyword>
<evidence type="ECO:0000256" key="7">
    <source>
        <dbReference type="SAM" id="SignalP"/>
    </source>
</evidence>
<dbReference type="GO" id="GO:0004065">
    <property type="term" value="F:arylsulfatase activity"/>
    <property type="evidence" value="ECO:0007669"/>
    <property type="project" value="TreeGrafter"/>
</dbReference>
<evidence type="ECO:0000256" key="3">
    <source>
        <dbReference type="ARBA" id="ARBA00022723"/>
    </source>
</evidence>
<evidence type="ECO:0000256" key="4">
    <source>
        <dbReference type="ARBA" id="ARBA00022729"/>
    </source>
</evidence>
<comment type="cofactor">
    <cofactor evidence="1">
        <name>Ca(2+)</name>
        <dbReference type="ChEBI" id="CHEBI:29108"/>
    </cofactor>
</comment>
<evidence type="ECO:0000313" key="10">
    <source>
        <dbReference type="Proteomes" id="UP000198757"/>
    </source>
</evidence>
<protein>
    <submittedName>
        <fullName evidence="9">Arylsulfatase A</fullName>
    </submittedName>
</protein>
<evidence type="ECO:0000256" key="6">
    <source>
        <dbReference type="ARBA" id="ARBA00022837"/>
    </source>
</evidence>
<feature type="chain" id="PRO_5011649047" evidence="7">
    <location>
        <begin position="19"/>
        <end position="508"/>
    </location>
</feature>
<dbReference type="Pfam" id="PF00884">
    <property type="entry name" value="Sulfatase"/>
    <property type="match status" value="1"/>
</dbReference>
<proteinExistence type="inferred from homology"/>
<sequence length="508" mass="56350">MRLFTGIVLLLLTTATVAGQGKNPGQRPNIILFLVDDMGWMDTSQPFGDSVMALNRRFHTPNMERMAKEGLLFHQAYVNPVCTPTRTTLMSGMSAARTHITNWTSITPGTPTDFKDDQLQAPRWNVSGLSTTNEPNTYFCARPLARLLKDAGYFTIHVGKAHWGSLGTSGSDPMNLGFVVNIAGASLGHPQSYYGQQNFGNMPGKTTFNAVPDLQAFYGKDTFLTEALTQKAMAAMDFPIANKKPFFLYLGHYAVHLPIQPDKRFVDKYLAAGLDATEAAYASLIEGMDKSLGDIMHYLKERGVEKNTVVVFMSDNGGLANTGRGGERNTQNLPLRAGKGSPYEGGIRVPLMVKWPGVVKPGTKTNSYVSAEDFFPTVLEIAGVPLKTAIDGVSYVPVLKNPSGVRNGRPLLFHYPNRWTANEDEGYAWSGAMRLGKWKLVYLMKQQKLELYDMEKDLAEQHDLAASHQQQLKALAKRWTLELKRRGAQMPVWKNSNKPVVWPDELVR</sequence>
<name>A0A1G6R7I3_NIADE</name>
<reference evidence="10" key="1">
    <citation type="submission" date="2016-10" db="EMBL/GenBank/DDBJ databases">
        <authorList>
            <person name="Varghese N."/>
            <person name="Submissions S."/>
        </authorList>
    </citation>
    <scope>NUCLEOTIDE SEQUENCE [LARGE SCALE GENOMIC DNA]</scope>
    <source>
        <strain evidence="10">DSM 25811 / CCM 8410 / LMG 26954 / E90</strain>
    </source>
</reference>
<dbReference type="STRING" id="1285928.SAMN04487894_105179"/>
<dbReference type="SUPFAM" id="SSF53649">
    <property type="entry name" value="Alkaline phosphatase-like"/>
    <property type="match status" value="1"/>
</dbReference>
<gene>
    <name evidence="9" type="ORF">SAMN04487894_105179</name>
</gene>
<evidence type="ECO:0000313" key="9">
    <source>
        <dbReference type="EMBL" id="SDD00589.1"/>
    </source>
</evidence>
<keyword evidence="6" id="KW-0106">Calcium</keyword>
<keyword evidence="5" id="KW-0378">Hydrolase</keyword>
<organism evidence="9 10">
    <name type="scientific">Niabella drilacis (strain DSM 25811 / CCM 8410 / CCUG 62505 / LMG 26954 / E90)</name>
    <dbReference type="NCBI Taxonomy" id="1285928"/>
    <lineage>
        <taxon>Bacteria</taxon>
        <taxon>Pseudomonadati</taxon>
        <taxon>Bacteroidota</taxon>
        <taxon>Chitinophagia</taxon>
        <taxon>Chitinophagales</taxon>
        <taxon>Chitinophagaceae</taxon>
        <taxon>Niabella</taxon>
    </lineage>
</organism>